<dbReference type="Proteomes" id="UP001162131">
    <property type="component" value="Unassembled WGS sequence"/>
</dbReference>
<reference evidence="1" key="1">
    <citation type="submission" date="2021-09" db="EMBL/GenBank/DDBJ databases">
        <authorList>
            <consortium name="AG Swart"/>
            <person name="Singh M."/>
            <person name="Singh A."/>
            <person name="Seah K."/>
            <person name="Emmerich C."/>
        </authorList>
    </citation>
    <scope>NUCLEOTIDE SEQUENCE</scope>
    <source>
        <strain evidence="1">ATCC30299</strain>
    </source>
</reference>
<protein>
    <submittedName>
        <fullName evidence="1">Uncharacterized protein</fullName>
    </submittedName>
</protein>
<accession>A0AAU9J1I8</accession>
<keyword evidence="2" id="KW-1185">Reference proteome</keyword>
<dbReference type="AlphaFoldDB" id="A0AAU9J1I8"/>
<dbReference type="EMBL" id="CAJZBQ010000027">
    <property type="protein sequence ID" value="CAG9320720.1"/>
    <property type="molecule type" value="Genomic_DNA"/>
</dbReference>
<gene>
    <name evidence="1" type="ORF">BSTOLATCC_MIC27303</name>
</gene>
<evidence type="ECO:0000313" key="1">
    <source>
        <dbReference type="EMBL" id="CAG9320720.1"/>
    </source>
</evidence>
<comment type="caution">
    <text evidence="1">The sequence shown here is derived from an EMBL/GenBank/DDBJ whole genome shotgun (WGS) entry which is preliminary data.</text>
</comment>
<name>A0AAU9J1I8_9CILI</name>
<evidence type="ECO:0000313" key="2">
    <source>
        <dbReference type="Proteomes" id="UP001162131"/>
    </source>
</evidence>
<organism evidence="1 2">
    <name type="scientific">Blepharisma stoltei</name>
    <dbReference type="NCBI Taxonomy" id="1481888"/>
    <lineage>
        <taxon>Eukaryota</taxon>
        <taxon>Sar</taxon>
        <taxon>Alveolata</taxon>
        <taxon>Ciliophora</taxon>
        <taxon>Postciliodesmatophora</taxon>
        <taxon>Heterotrichea</taxon>
        <taxon>Heterotrichida</taxon>
        <taxon>Blepharismidae</taxon>
        <taxon>Blepharisma</taxon>
    </lineage>
</organism>
<sequence>MEGEEYHQQLANALQLSLNAKDNSQLGAIIQQLIESRTQLQISFSYKCSYHQYLNLPDQQSLFSSRENANNLLCQYNHMSCTQCTQVYVRKCVLQNGLESPIYCPICESYGIKELTPLLVSDEVKKLALSQ</sequence>
<proteinExistence type="predicted"/>